<accession>X1U7I1</accession>
<dbReference type="GO" id="GO:0046872">
    <property type="term" value="F:metal ion binding"/>
    <property type="evidence" value="ECO:0007669"/>
    <property type="project" value="InterPro"/>
</dbReference>
<keyword evidence="2" id="KW-0560">Oxidoreductase</keyword>
<dbReference type="PANTHER" id="PTHR11496">
    <property type="entry name" value="ALCOHOL DEHYDROGENASE"/>
    <property type="match status" value="1"/>
</dbReference>
<evidence type="ECO:0000256" key="1">
    <source>
        <dbReference type="ARBA" id="ARBA00007358"/>
    </source>
</evidence>
<dbReference type="InterPro" id="IPR039697">
    <property type="entry name" value="Alcohol_dehydrogenase_Fe"/>
</dbReference>
<evidence type="ECO:0000259" key="5">
    <source>
        <dbReference type="Pfam" id="PF25137"/>
    </source>
</evidence>
<dbReference type="SUPFAM" id="SSF56796">
    <property type="entry name" value="Dehydroquinate synthase-like"/>
    <property type="match status" value="1"/>
</dbReference>
<dbReference type="PROSITE" id="PS00913">
    <property type="entry name" value="ADH_IRON_1"/>
    <property type="match status" value="1"/>
</dbReference>
<dbReference type="InterPro" id="IPR001670">
    <property type="entry name" value="ADH_Fe/GldA"/>
</dbReference>
<name>X1U7I1_9ZZZZ</name>
<feature type="domain" description="Alcohol dehydrogenase iron-type/glycerol dehydrogenase GldA" evidence="4">
    <location>
        <begin position="2"/>
        <end position="147"/>
    </location>
</feature>
<dbReference type="FunFam" id="3.40.50.1970:FF:000003">
    <property type="entry name" value="Alcohol dehydrogenase, iron-containing"/>
    <property type="match status" value="1"/>
</dbReference>
<dbReference type="Pfam" id="PF00465">
    <property type="entry name" value="Fe-ADH"/>
    <property type="match status" value="1"/>
</dbReference>
<dbReference type="Gene3D" id="3.40.50.1970">
    <property type="match status" value="1"/>
</dbReference>
<keyword evidence="3" id="KW-0520">NAD</keyword>
<organism evidence="6">
    <name type="scientific">marine sediment metagenome</name>
    <dbReference type="NCBI Taxonomy" id="412755"/>
    <lineage>
        <taxon>unclassified sequences</taxon>
        <taxon>metagenomes</taxon>
        <taxon>ecological metagenomes</taxon>
    </lineage>
</organism>
<feature type="non-terminal residue" evidence="6">
    <location>
        <position position="271"/>
    </location>
</feature>
<evidence type="ECO:0000313" key="6">
    <source>
        <dbReference type="EMBL" id="GAI99561.1"/>
    </source>
</evidence>
<feature type="non-terminal residue" evidence="6">
    <location>
        <position position="1"/>
    </location>
</feature>
<reference evidence="6" key="1">
    <citation type="journal article" date="2014" name="Front. Microbiol.">
        <title>High frequency of phylogenetically diverse reductive dehalogenase-homologous genes in deep subseafloor sedimentary metagenomes.</title>
        <authorList>
            <person name="Kawai M."/>
            <person name="Futagami T."/>
            <person name="Toyoda A."/>
            <person name="Takaki Y."/>
            <person name="Nishi S."/>
            <person name="Hori S."/>
            <person name="Arai W."/>
            <person name="Tsubouchi T."/>
            <person name="Morono Y."/>
            <person name="Uchiyama I."/>
            <person name="Ito T."/>
            <person name="Fujiyama A."/>
            <person name="Inagaki F."/>
            <person name="Takami H."/>
        </authorList>
    </citation>
    <scope>NUCLEOTIDE SEQUENCE</scope>
    <source>
        <strain evidence="6">Expedition CK06-06</strain>
    </source>
</reference>
<sequence length="271" mass="28090">AKHACIITDPGVYEAGLTDPVKQQLSKAGLAVDVFSEAEPEPTFTRLNAMAEKLSKEGYDLLVGVGGGSCMDLTKGLSAILTHGGKGEDYSGVNKVPGSVIPIFALPTTSGTGSEATRVGVFRDPEKGQKLATISPYLLPRLALVDPVLTYGCPPHVTAASGIDALVHAIEAYPCTRANNFSDALAFEAMRLIAGSLRTAVKNGSDKQARGDMAEGALMAGIAFGNSGLGAVHAFAHVLGGCFQVPHGVANGLFLPYVIEYNLSANVVKYA</sequence>
<evidence type="ECO:0000256" key="2">
    <source>
        <dbReference type="ARBA" id="ARBA00023002"/>
    </source>
</evidence>
<dbReference type="InterPro" id="IPR018211">
    <property type="entry name" value="ADH_Fe_CS"/>
</dbReference>
<gene>
    <name evidence="6" type="ORF">S12H4_35530</name>
</gene>
<comment type="caution">
    <text evidence="6">The sequence shown here is derived from an EMBL/GenBank/DDBJ whole genome shotgun (WGS) entry which is preliminary data.</text>
</comment>
<dbReference type="EMBL" id="BARW01021117">
    <property type="protein sequence ID" value="GAI99561.1"/>
    <property type="molecule type" value="Genomic_DNA"/>
</dbReference>
<dbReference type="GO" id="GO:0004022">
    <property type="term" value="F:alcohol dehydrogenase (NAD+) activity"/>
    <property type="evidence" value="ECO:0007669"/>
    <property type="project" value="TreeGrafter"/>
</dbReference>
<dbReference type="AlphaFoldDB" id="X1U7I1"/>
<evidence type="ECO:0000256" key="3">
    <source>
        <dbReference type="ARBA" id="ARBA00023027"/>
    </source>
</evidence>
<dbReference type="Gene3D" id="1.20.1090.10">
    <property type="entry name" value="Dehydroquinate synthase-like - alpha domain"/>
    <property type="match status" value="1"/>
</dbReference>
<proteinExistence type="inferred from homology"/>
<dbReference type="Pfam" id="PF25137">
    <property type="entry name" value="ADH_Fe_C"/>
    <property type="match status" value="1"/>
</dbReference>
<feature type="domain" description="Fe-containing alcohol dehydrogenase-like C-terminal" evidence="5">
    <location>
        <begin position="158"/>
        <end position="270"/>
    </location>
</feature>
<evidence type="ECO:0000259" key="4">
    <source>
        <dbReference type="Pfam" id="PF00465"/>
    </source>
</evidence>
<dbReference type="InterPro" id="IPR056798">
    <property type="entry name" value="ADH_Fe_C"/>
</dbReference>
<protein>
    <submittedName>
        <fullName evidence="6">Uncharacterized protein</fullName>
    </submittedName>
</protein>
<dbReference type="CDD" id="cd08551">
    <property type="entry name" value="Fe-ADH"/>
    <property type="match status" value="1"/>
</dbReference>
<comment type="similarity">
    <text evidence="1">Belongs to the iron-containing alcohol dehydrogenase family.</text>
</comment>
<dbReference type="PANTHER" id="PTHR11496:SF102">
    <property type="entry name" value="ALCOHOL DEHYDROGENASE 4"/>
    <property type="match status" value="1"/>
</dbReference>
<dbReference type="PROSITE" id="PS00060">
    <property type="entry name" value="ADH_IRON_2"/>
    <property type="match status" value="1"/>
</dbReference>